<feature type="compositionally biased region" description="Basic and acidic residues" evidence="7">
    <location>
        <begin position="671"/>
        <end position="691"/>
    </location>
</feature>
<dbReference type="InterPro" id="IPR017907">
    <property type="entry name" value="Znf_RING_CS"/>
</dbReference>
<dbReference type="GO" id="GO:0006397">
    <property type="term" value="P:mRNA processing"/>
    <property type="evidence" value="ECO:0007669"/>
    <property type="project" value="InterPro"/>
</dbReference>
<dbReference type="InterPro" id="IPR001841">
    <property type="entry name" value="Znf_RING"/>
</dbReference>
<dbReference type="InterPro" id="IPR013083">
    <property type="entry name" value="Znf_RING/FYVE/PHD"/>
</dbReference>
<dbReference type="PANTHER" id="PTHR15439">
    <property type="entry name" value="RETINOBLASTOMA-BINDING PROTEIN 6"/>
    <property type="match status" value="1"/>
</dbReference>
<dbReference type="Gene3D" id="3.30.40.10">
    <property type="entry name" value="Zinc/RING finger domain, C3HC4 (zinc finger)"/>
    <property type="match status" value="1"/>
</dbReference>
<keyword evidence="12" id="KW-1185">Reference proteome</keyword>
<reference evidence="12" key="1">
    <citation type="journal article" date="2017" name="Nat. Commun.">
        <title>The asparagus genome sheds light on the origin and evolution of a young Y chromosome.</title>
        <authorList>
            <person name="Harkess A."/>
            <person name="Zhou J."/>
            <person name="Xu C."/>
            <person name="Bowers J.E."/>
            <person name="Van der Hulst R."/>
            <person name="Ayyampalayam S."/>
            <person name="Mercati F."/>
            <person name="Riccardi P."/>
            <person name="McKain M.R."/>
            <person name="Kakrana A."/>
            <person name="Tang H."/>
            <person name="Ray J."/>
            <person name="Groenendijk J."/>
            <person name="Arikit S."/>
            <person name="Mathioni S.M."/>
            <person name="Nakano M."/>
            <person name="Shan H."/>
            <person name="Telgmann-Rauber A."/>
            <person name="Kanno A."/>
            <person name="Yue Z."/>
            <person name="Chen H."/>
            <person name="Li W."/>
            <person name="Chen Y."/>
            <person name="Xu X."/>
            <person name="Zhang Y."/>
            <person name="Luo S."/>
            <person name="Chen H."/>
            <person name="Gao J."/>
            <person name="Mao Z."/>
            <person name="Pires J.C."/>
            <person name="Luo M."/>
            <person name="Kudrna D."/>
            <person name="Wing R.A."/>
            <person name="Meyers B.C."/>
            <person name="Yi K."/>
            <person name="Kong H."/>
            <person name="Lavrijsen P."/>
            <person name="Sunseri F."/>
            <person name="Falavigna A."/>
            <person name="Ye Y."/>
            <person name="Leebens-Mack J.H."/>
            <person name="Chen G."/>
        </authorList>
    </citation>
    <scope>NUCLEOTIDE SEQUENCE [LARGE SCALE GENOMIC DNA]</scope>
    <source>
        <strain evidence="12">cv. DH0086</strain>
    </source>
</reference>
<evidence type="ECO:0000256" key="1">
    <source>
        <dbReference type="ARBA" id="ARBA00004123"/>
    </source>
</evidence>
<dbReference type="SMART" id="SM01180">
    <property type="entry name" value="DWNN"/>
    <property type="match status" value="1"/>
</dbReference>
<evidence type="ECO:0000259" key="8">
    <source>
        <dbReference type="PROSITE" id="PS50089"/>
    </source>
</evidence>
<name>A0A5P1FA59_ASPOF</name>
<dbReference type="Proteomes" id="UP000243459">
    <property type="component" value="Chromosome 3"/>
</dbReference>
<dbReference type="GO" id="GO:0061630">
    <property type="term" value="F:ubiquitin protein ligase activity"/>
    <property type="evidence" value="ECO:0007669"/>
    <property type="project" value="InterPro"/>
</dbReference>
<dbReference type="SUPFAM" id="SSF57850">
    <property type="entry name" value="RING/U-box"/>
    <property type="match status" value="1"/>
</dbReference>
<accession>A0A5P1FA59</accession>
<feature type="compositionally biased region" description="Basic residues" evidence="7">
    <location>
        <begin position="692"/>
        <end position="701"/>
    </location>
</feature>
<dbReference type="SUPFAM" id="SSF57756">
    <property type="entry name" value="Retrovirus zinc finger-like domains"/>
    <property type="match status" value="1"/>
</dbReference>
<proteinExistence type="predicted"/>
<keyword evidence="2" id="KW-0479">Metal-binding</keyword>
<dbReference type="PROSITE" id="PS50089">
    <property type="entry name" value="ZF_RING_2"/>
    <property type="match status" value="1"/>
</dbReference>
<feature type="domain" description="RING-type" evidence="8">
    <location>
        <begin position="240"/>
        <end position="279"/>
    </location>
</feature>
<dbReference type="GO" id="GO:0006511">
    <property type="term" value="P:ubiquitin-dependent protein catabolic process"/>
    <property type="evidence" value="ECO:0007669"/>
    <property type="project" value="TreeGrafter"/>
</dbReference>
<feature type="region of interest" description="Disordered" evidence="7">
    <location>
        <begin position="742"/>
        <end position="761"/>
    </location>
</feature>
<dbReference type="InterPro" id="IPR001878">
    <property type="entry name" value="Znf_CCHC"/>
</dbReference>
<comment type="subcellular location">
    <subcellularLocation>
        <location evidence="1">Nucleus</location>
    </subcellularLocation>
</comment>
<dbReference type="Pfam" id="PF13923">
    <property type="entry name" value="zf-C3HC4_2"/>
    <property type="match status" value="1"/>
</dbReference>
<dbReference type="InterPro" id="IPR014891">
    <property type="entry name" value="DWNN_domain"/>
</dbReference>
<evidence type="ECO:0000259" key="10">
    <source>
        <dbReference type="PROSITE" id="PS51282"/>
    </source>
</evidence>
<evidence type="ECO:0000256" key="5">
    <source>
        <dbReference type="ARBA" id="ARBA00023242"/>
    </source>
</evidence>
<dbReference type="PROSITE" id="PS00518">
    <property type="entry name" value="ZF_RING_1"/>
    <property type="match status" value="1"/>
</dbReference>
<keyword evidence="4" id="KW-0862">Zinc</keyword>
<feature type="region of interest" description="Disordered" evidence="7">
    <location>
        <begin position="628"/>
        <end position="736"/>
    </location>
</feature>
<dbReference type="OrthoDB" id="106784at2759"/>
<dbReference type="CDD" id="cd16620">
    <property type="entry name" value="vRING-HC-C4C4_RBBP6"/>
    <property type="match status" value="1"/>
</dbReference>
<dbReference type="PROSITE" id="PS51282">
    <property type="entry name" value="DWNN"/>
    <property type="match status" value="1"/>
</dbReference>
<evidence type="ECO:0000313" key="11">
    <source>
        <dbReference type="EMBL" id="ONK74984.1"/>
    </source>
</evidence>
<dbReference type="InterPro" id="IPR033489">
    <property type="entry name" value="RBBP6"/>
</dbReference>
<dbReference type="SMART" id="SM00184">
    <property type="entry name" value="RING"/>
    <property type="match status" value="1"/>
</dbReference>
<dbReference type="InterPro" id="IPR036875">
    <property type="entry name" value="Znf_CCHC_sf"/>
</dbReference>
<dbReference type="Pfam" id="PF00098">
    <property type="entry name" value="zf-CCHC"/>
    <property type="match status" value="1"/>
</dbReference>
<evidence type="ECO:0000259" key="9">
    <source>
        <dbReference type="PROSITE" id="PS50158"/>
    </source>
</evidence>
<dbReference type="OMA" id="LSHDRWQ"/>
<dbReference type="GO" id="GO:0005634">
    <property type="term" value="C:nucleus"/>
    <property type="evidence" value="ECO:0007669"/>
    <property type="project" value="UniProtKB-SubCell"/>
</dbReference>
<feature type="domain" description="DWNN" evidence="10">
    <location>
        <begin position="3"/>
        <end position="77"/>
    </location>
</feature>
<dbReference type="Pfam" id="PF08783">
    <property type="entry name" value="DWNN"/>
    <property type="match status" value="1"/>
</dbReference>
<gene>
    <name evidence="11" type="ORF">A4U43_C03F12110</name>
</gene>
<feature type="compositionally biased region" description="Basic and acidic residues" evidence="7">
    <location>
        <begin position="649"/>
        <end position="660"/>
    </location>
</feature>
<dbReference type="EMBL" id="CM007383">
    <property type="protein sequence ID" value="ONK74984.1"/>
    <property type="molecule type" value="Genomic_DNA"/>
</dbReference>
<dbReference type="GO" id="GO:0008270">
    <property type="term" value="F:zinc ion binding"/>
    <property type="evidence" value="ECO:0007669"/>
    <property type="project" value="UniProtKB-KW"/>
</dbReference>
<feature type="domain" description="CCHC-type" evidence="9">
    <location>
        <begin position="429"/>
        <end position="443"/>
    </location>
</feature>
<dbReference type="PANTHER" id="PTHR15439:SF11">
    <property type="entry name" value="E3 UBIQUITIN LIGASE PQT3-LIKE ISOFORM X1"/>
    <property type="match status" value="1"/>
</dbReference>
<evidence type="ECO:0000256" key="7">
    <source>
        <dbReference type="SAM" id="MobiDB-lite"/>
    </source>
</evidence>
<dbReference type="AlphaFoldDB" id="A0A5P1FA59"/>
<organism evidence="11 12">
    <name type="scientific">Asparagus officinalis</name>
    <name type="common">Garden asparagus</name>
    <dbReference type="NCBI Taxonomy" id="4686"/>
    <lineage>
        <taxon>Eukaryota</taxon>
        <taxon>Viridiplantae</taxon>
        <taxon>Streptophyta</taxon>
        <taxon>Embryophyta</taxon>
        <taxon>Tracheophyta</taxon>
        <taxon>Spermatophyta</taxon>
        <taxon>Magnoliopsida</taxon>
        <taxon>Liliopsida</taxon>
        <taxon>Asparagales</taxon>
        <taxon>Asparagaceae</taxon>
        <taxon>Asparagoideae</taxon>
        <taxon>Asparagus</taxon>
    </lineage>
</organism>
<sequence>MSIRFKFRSSVAFDSVDLDGRRSISLGELRAKIIAQKKLQLCKDFDLLISDAESGAAFENEGIQIKEGSSVVIKRVPAGLSSLCDLNVGNVSKKDAKDAGYVGNVTKKDLKDAGYVERVATMRAENADKENFDDFGVDLFPILQGSLPESDAAFGYMDITANKKDKIATGFSDTPVARFQNVERSDLSEEGIGDNCCKEPATVEIQKQIMKEKEPQKFDEFAGMASPMMFDMDLPTELRCSLCNAIFKDAVMIPCCQHSFCEKCIRMALLRDGRCPKCSSMKCTVNTLLPNLSLRQAIEHFLEAQAVNNALENKIPRDVPDVESGIHVREVSCAMSVRKKEKAYSHSPSANPLSLKMKHMKGDVSSSGAASNHMAGFHGVHNSSKPLQNFPLDEVNLAGQRTNGHGVTVIDGSGTFMSSNRHRKGDRNCYNCGSPDHLIRDCPAASNSYPFNQTGDPAFGGGMPMYGQAYWHGNTFPQGRPYANAYSTQGMMPFDPTMGPISPFGIPLYMSSMYTGMAGPYGFMRMGGGQAPMMSGAERPLTRQEFLEPHDRKQKDKSLHGHPGREQDSDRMPEDYYYKGSQKRKEAAGSFIDDDSPRIYKKQQDNLHYGSSHRQAVIPSDDELPSIELRHERGSHQSISGRDRRARHPEKSNSDSSNRHSRDRGRHHHGISLEKQSERREQHKTDKDVAGHKKHSHRHHEHSVSSEQRRHKEKEASHNSRPSKQIPRSKDDRSDYERWEIIEGADDEYKGATYHKRHRAR</sequence>
<dbReference type="Gramene" id="ONK74984">
    <property type="protein sequence ID" value="ONK74984"/>
    <property type="gene ID" value="A4U43_C03F12110"/>
</dbReference>
<dbReference type="PROSITE" id="PS50158">
    <property type="entry name" value="ZF_CCHC"/>
    <property type="match status" value="1"/>
</dbReference>
<evidence type="ECO:0000256" key="6">
    <source>
        <dbReference type="PROSITE-ProRule" id="PRU00047"/>
    </source>
</evidence>
<keyword evidence="5" id="KW-0539">Nucleus</keyword>
<feature type="compositionally biased region" description="Basic residues" evidence="7">
    <location>
        <begin position="661"/>
        <end position="670"/>
    </location>
</feature>
<evidence type="ECO:0000256" key="2">
    <source>
        <dbReference type="ARBA" id="ARBA00022723"/>
    </source>
</evidence>
<dbReference type="SMART" id="SM00343">
    <property type="entry name" value="ZnF_C2HC"/>
    <property type="match status" value="1"/>
</dbReference>
<feature type="region of interest" description="Disordered" evidence="7">
    <location>
        <begin position="549"/>
        <end position="574"/>
    </location>
</feature>
<evidence type="ECO:0000313" key="12">
    <source>
        <dbReference type="Proteomes" id="UP000243459"/>
    </source>
</evidence>
<dbReference type="GO" id="GO:0016567">
    <property type="term" value="P:protein ubiquitination"/>
    <property type="evidence" value="ECO:0007669"/>
    <property type="project" value="InterPro"/>
</dbReference>
<dbReference type="Gene3D" id="3.10.20.90">
    <property type="entry name" value="Phosphatidylinositol 3-kinase Catalytic Subunit, Chain A, domain 1"/>
    <property type="match status" value="1"/>
</dbReference>
<keyword evidence="3 6" id="KW-0863">Zinc-finger</keyword>
<dbReference type="GO" id="GO:0003676">
    <property type="term" value="F:nucleic acid binding"/>
    <property type="evidence" value="ECO:0007669"/>
    <property type="project" value="InterPro"/>
</dbReference>
<protein>
    <submittedName>
        <fullName evidence="11">Uncharacterized protein</fullName>
    </submittedName>
</protein>
<evidence type="ECO:0000256" key="4">
    <source>
        <dbReference type="ARBA" id="ARBA00022833"/>
    </source>
</evidence>
<dbReference type="Gene3D" id="4.10.60.10">
    <property type="entry name" value="Zinc finger, CCHC-type"/>
    <property type="match status" value="1"/>
</dbReference>
<feature type="compositionally biased region" description="Basic and acidic residues" evidence="7">
    <location>
        <begin position="702"/>
        <end position="718"/>
    </location>
</feature>
<evidence type="ECO:0000256" key="3">
    <source>
        <dbReference type="ARBA" id="ARBA00022771"/>
    </source>
</evidence>